<protein>
    <recommendedName>
        <fullName evidence="5">5-bromo-4-chloroindolyl phosphate hydrolysis protein</fullName>
    </recommendedName>
</protein>
<reference evidence="4" key="1">
    <citation type="submission" date="2015-07" db="EMBL/GenBank/DDBJ databases">
        <title>Fjat-14235 jcm11544.</title>
        <authorList>
            <person name="Liu B."/>
            <person name="Wang J."/>
            <person name="Zhu Y."/>
            <person name="Liu G."/>
            <person name="Chen Q."/>
            <person name="Chen Z."/>
            <person name="Lan J."/>
            <person name="Che J."/>
            <person name="Ge C."/>
            <person name="Shi H."/>
            <person name="Pan Z."/>
            <person name="Liu X."/>
        </authorList>
    </citation>
    <scope>NUCLEOTIDE SEQUENCE [LARGE SCALE GENOMIC DNA]</scope>
    <source>
        <strain evidence="4">JCM 11544</strain>
    </source>
</reference>
<dbReference type="RefSeq" id="WP_053426496.1">
    <property type="nucleotide sequence ID" value="NZ_CP096885.1"/>
</dbReference>
<proteinExistence type="predicted"/>
<evidence type="ECO:0000256" key="1">
    <source>
        <dbReference type="SAM" id="Coils"/>
    </source>
</evidence>
<feature type="transmembrane region" description="Helical" evidence="2">
    <location>
        <begin position="7"/>
        <end position="32"/>
    </location>
</feature>
<organism evidence="3 4">
    <name type="scientific">Rossellomorea marisflavi</name>
    <dbReference type="NCBI Taxonomy" id="189381"/>
    <lineage>
        <taxon>Bacteria</taxon>
        <taxon>Bacillati</taxon>
        <taxon>Bacillota</taxon>
        <taxon>Bacilli</taxon>
        <taxon>Bacillales</taxon>
        <taxon>Bacillaceae</taxon>
        <taxon>Rossellomorea</taxon>
    </lineage>
</organism>
<feature type="transmembrane region" description="Helical" evidence="2">
    <location>
        <begin position="38"/>
        <end position="59"/>
    </location>
</feature>
<keyword evidence="4" id="KW-1185">Reference proteome</keyword>
<dbReference type="OrthoDB" id="2935100at2"/>
<keyword evidence="1" id="KW-0175">Coiled coil</keyword>
<evidence type="ECO:0000313" key="4">
    <source>
        <dbReference type="Proteomes" id="UP000037405"/>
    </source>
</evidence>
<keyword evidence="2" id="KW-0472">Membrane</keyword>
<dbReference type="Proteomes" id="UP000037405">
    <property type="component" value="Unassembled WGS sequence"/>
</dbReference>
<comment type="caution">
    <text evidence="3">The sequence shown here is derived from an EMBL/GenBank/DDBJ whole genome shotgun (WGS) entry which is preliminary data.</text>
</comment>
<dbReference type="AlphaFoldDB" id="A0A0M0GNC5"/>
<evidence type="ECO:0008006" key="5">
    <source>
        <dbReference type="Google" id="ProtNLM"/>
    </source>
</evidence>
<sequence>MKKMIQLGALILGVTIANIVIFSPGFIGLALTGGALEAALGASILTASAIGVLYGVYALRFKEEEPLQILSLASDEDYKEALSRFFGKKSLREDLHYAIEQVDRLEQKKASLQQAINDRFQQGEMSHRKFSHTVLEVEQLFFQNVRNLLNKAGAFDEREYKSVRSKDPRLSQTLLAEKTSLYREYLFFIKQAIEINEEIILDLDKLLLEITRLNTVTIEDIDNMACMKEIHSLINQTKLYKT</sequence>
<dbReference type="STRING" id="189381.GCA_900166615_03959"/>
<keyword evidence="2" id="KW-0812">Transmembrane</keyword>
<dbReference type="PATRIC" id="fig|189381.12.peg.432"/>
<keyword evidence="2" id="KW-1133">Transmembrane helix</keyword>
<feature type="coiled-coil region" evidence="1">
    <location>
        <begin position="88"/>
        <end position="122"/>
    </location>
</feature>
<name>A0A0M0GNC5_9BACI</name>
<accession>A0A0M0GNC5</accession>
<evidence type="ECO:0000256" key="2">
    <source>
        <dbReference type="SAM" id="Phobius"/>
    </source>
</evidence>
<gene>
    <name evidence="3" type="ORF">AF331_01745</name>
</gene>
<dbReference type="EMBL" id="LGUE01000001">
    <property type="protein sequence ID" value="KON91283.1"/>
    <property type="molecule type" value="Genomic_DNA"/>
</dbReference>
<evidence type="ECO:0000313" key="3">
    <source>
        <dbReference type="EMBL" id="KON91283.1"/>
    </source>
</evidence>